<accession>A0A0F9TTF8</accession>
<evidence type="ECO:0000256" key="1">
    <source>
        <dbReference type="SAM" id="Phobius"/>
    </source>
</evidence>
<sequence>MSEKYKDRYYNKESYETALGTLVTGIIFLFFACLSLVFKAFEFDFIGLKDWGFWLFIPAFFIFLGGFQQLYRNSKYKSLVKNALANRNFEGTHKLEHIALEIGMRPKDILRVLVDLRNNGVVQYSFSPETGQIILGQKIIYKQANEYIAPAKKLQAPIPTVDKNYCVYCGHKLEASGGFCPNCGSKL</sequence>
<evidence type="ECO:0000313" key="2">
    <source>
        <dbReference type="EMBL" id="KKN84295.1"/>
    </source>
</evidence>
<keyword evidence="1" id="KW-0812">Transmembrane</keyword>
<proteinExistence type="predicted"/>
<name>A0A0F9TTF8_9ZZZZ</name>
<comment type="caution">
    <text evidence="2">The sequence shown here is derived from an EMBL/GenBank/DDBJ whole genome shotgun (WGS) entry which is preliminary data.</text>
</comment>
<dbReference type="AlphaFoldDB" id="A0A0F9TTF8"/>
<dbReference type="EMBL" id="LAZR01000173">
    <property type="protein sequence ID" value="KKN84295.1"/>
    <property type="molecule type" value="Genomic_DNA"/>
</dbReference>
<organism evidence="2">
    <name type="scientific">marine sediment metagenome</name>
    <dbReference type="NCBI Taxonomy" id="412755"/>
    <lineage>
        <taxon>unclassified sequences</taxon>
        <taxon>metagenomes</taxon>
        <taxon>ecological metagenomes</taxon>
    </lineage>
</organism>
<protein>
    <recommendedName>
        <fullName evidence="3">Zinc-ribbon domain-containing protein</fullName>
    </recommendedName>
</protein>
<keyword evidence="1" id="KW-1133">Transmembrane helix</keyword>
<feature type="transmembrane region" description="Helical" evidence="1">
    <location>
        <begin position="21"/>
        <end position="41"/>
    </location>
</feature>
<feature type="transmembrane region" description="Helical" evidence="1">
    <location>
        <begin position="53"/>
        <end position="71"/>
    </location>
</feature>
<reference evidence="2" key="1">
    <citation type="journal article" date="2015" name="Nature">
        <title>Complex archaea that bridge the gap between prokaryotes and eukaryotes.</title>
        <authorList>
            <person name="Spang A."/>
            <person name="Saw J.H."/>
            <person name="Jorgensen S.L."/>
            <person name="Zaremba-Niedzwiedzka K."/>
            <person name="Martijn J."/>
            <person name="Lind A.E."/>
            <person name="van Eijk R."/>
            <person name="Schleper C."/>
            <person name="Guy L."/>
            <person name="Ettema T.J."/>
        </authorList>
    </citation>
    <scope>NUCLEOTIDE SEQUENCE</scope>
</reference>
<dbReference type="PROSITE" id="PS51257">
    <property type="entry name" value="PROKAR_LIPOPROTEIN"/>
    <property type="match status" value="1"/>
</dbReference>
<gene>
    <name evidence="2" type="ORF">LCGC14_0291090</name>
</gene>
<evidence type="ECO:0008006" key="3">
    <source>
        <dbReference type="Google" id="ProtNLM"/>
    </source>
</evidence>
<keyword evidence="1" id="KW-0472">Membrane</keyword>